<protein>
    <recommendedName>
        <fullName evidence="3">Fungal lipase-like domain-containing protein</fullName>
    </recommendedName>
</protein>
<dbReference type="PANTHER" id="PTHR31479:SF4">
    <property type="entry name" value="FUNGAL LIPASE-LIKE DOMAIN-CONTAINING PROTEIN"/>
    <property type="match status" value="1"/>
</dbReference>
<evidence type="ECO:0008006" key="3">
    <source>
        <dbReference type="Google" id="ProtNLM"/>
    </source>
</evidence>
<evidence type="ECO:0000313" key="1">
    <source>
        <dbReference type="EMBL" id="KAK9049854.1"/>
    </source>
</evidence>
<organism evidence="1 2">
    <name type="scientific">Deinandra increscens subsp. villosa</name>
    <dbReference type="NCBI Taxonomy" id="3103831"/>
    <lineage>
        <taxon>Eukaryota</taxon>
        <taxon>Viridiplantae</taxon>
        <taxon>Streptophyta</taxon>
        <taxon>Embryophyta</taxon>
        <taxon>Tracheophyta</taxon>
        <taxon>Spermatophyta</taxon>
        <taxon>Magnoliopsida</taxon>
        <taxon>eudicotyledons</taxon>
        <taxon>Gunneridae</taxon>
        <taxon>Pentapetalae</taxon>
        <taxon>asterids</taxon>
        <taxon>campanulids</taxon>
        <taxon>Asterales</taxon>
        <taxon>Asteraceae</taxon>
        <taxon>Asteroideae</taxon>
        <taxon>Heliantheae alliance</taxon>
        <taxon>Madieae</taxon>
        <taxon>Madiinae</taxon>
        <taxon>Deinandra</taxon>
    </lineage>
</organism>
<sequence>MHHTIMSSATSSPVRVSQQAAASLVQAVYTLEGNNQLEAGSSVEPKDASQWYKPFGYEVHYYLIDNRNSSCFGAIFHSADQTNPKKYVVAFRGTISTLDTGFEDWKDNFKSAFDRLVESSRFIDAVEAVEKIVGMVGPENVCLAGHSLGASLAMAVGRSMAKSGYHLETHLFNPPFISLPLEK</sequence>
<dbReference type="InterPro" id="IPR029058">
    <property type="entry name" value="AB_hydrolase_fold"/>
</dbReference>
<dbReference type="SUPFAM" id="SSF53474">
    <property type="entry name" value="alpha/beta-Hydrolases"/>
    <property type="match status" value="1"/>
</dbReference>
<reference evidence="1 2" key="1">
    <citation type="submission" date="2024-04" db="EMBL/GenBank/DDBJ databases">
        <title>The reference genome of an endangered Asteraceae, Deinandra increscens subsp. villosa, native to the Central Coast of California.</title>
        <authorList>
            <person name="Guilliams M."/>
            <person name="Hasenstab-Lehman K."/>
            <person name="Meyer R."/>
            <person name="Mcevoy S."/>
        </authorList>
    </citation>
    <scope>NUCLEOTIDE SEQUENCE [LARGE SCALE GENOMIC DNA]</scope>
    <source>
        <tissue evidence="1">Leaf</tissue>
    </source>
</reference>
<dbReference type="EMBL" id="JBCNJP010004522">
    <property type="protein sequence ID" value="KAK9049854.1"/>
    <property type="molecule type" value="Genomic_DNA"/>
</dbReference>
<dbReference type="Gene3D" id="3.40.50.1820">
    <property type="entry name" value="alpha/beta hydrolase"/>
    <property type="match status" value="1"/>
</dbReference>
<accession>A0AAP0CA36</accession>
<dbReference type="AlphaFoldDB" id="A0AAP0CA36"/>
<dbReference type="Proteomes" id="UP001408789">
    <property type="component" value="Unassembled WGS sequence"/>
</dbReference>
<evidence type="ECO:0000313" key="2">
    <source>
        <dbReference type="Proteomes" id="UP001408789"/>
    </source>
</evidence>
<dbReference type="PANTHER" id="PTHR31479">
    <property type="entry name" value="ALPHA/BETA-HYDROLASES SUPERFAMILY PROTEIN"/>
    <property type="match status" value="1"/>
</dbReference>
<dbReference type="Pfam" id="PF26363">
    <property type="entry name" value="Phospholipase-like"/>
    <property type="match status" value="1"/>
</dbReference>
<comment type="caution">
    <text evidence="1">The sequence shown here is derived from an EMBL/GenBank/DDBJ whole genome shotgun (WGS) entry which is preliminary data.</text>
</comment>
<proteinExistence type="predicted"/>
<feature type="non-terminal residue" evidence="1">
    <location>
        <position position="183"/>
    </location>
</feature>
<gene>
    <name evidence="1" type="ORF">SSX86_031177</name>
</gene>
<name>A0AAP0CA36_9ASTR</name>
<keyword evidence="2" id="KW-1185">Reference proteome</keyword>